<proteinExistence type="predicted"/>
<reference evidence="1" key="1">
    <citation type="submission" date="2004-12" db="EMBL/GenBank/DDBJ databases">
        <authorList>
            <person name="Town C.D."/>
        </authorList>
    </citation>
    <scope>NUCLEOTIDE SEQUENCE</scope>
</reference>
<dbReference type="AlphaFoldDB" id="Q2HV38"/>
<sequence length="43" mass="4759">MNRTAHAALLEEEASKKMKALSPHQCVNNNPQSIMGQSCITEF</sequence>
<accession>Q2HV38</accession>
<evidence type="ECO:0000313" key="1">
    <source>
        <dbReference type="EMBL" id="ABD32813.1"/>
    </source>
</evidence>
<name>Q2HV38_MEDTR</name>
<protein>
    <submittedName>
        <fullName evidence="1">Uncharacterized protein</fullName>
    </submittedName>
</protein>
<dbReference type="EMBL" id="AC148995">
    <property type="protein sequence ID" value="ABD32813.1"/>
    <property type="molecule type" value="Genomic_DNA"/>
</dbReference>
<gene>
    <name evidence="1" type="ORF">MtrDRAFT_AC148995g27v2</name>
</gene>
<organism evidence="1">
    <name type="scientific">Medicago truncatula</name>
    <name type="common">Barrel medic</name>
    <name type="synonym">Medicago tribuloides</name>
    <dbReference type="NCBI Taxonomy" id="3880"/>
    <lineage>
        <taxon>Eukaryota</taxon>
        <taxon>Viridiplantae</taxon>
        <taxon>Streptophyta</taxon>
        <taxon>Embryophyta</taxon>
        <taxon>Tracheophyta</taxon>
        <taxon>Spermatophyta</taxon>
        <taxon>Magnoliopsida</taxon>
        <taxon>eudicotyledons</taxon>
        <taxon>Gunneridae</taxon>
        <taxon>Pentapetalae</taxon>
        <taxon>rosids</taxon>
        <taxon>fabids</taxon>
        <taxon>Fabales</taxon>
        <taxon>Fabaceae</taxon>
        <taxon>Papilionoideae</taxon>
        <taxon>50 kb inversion clade</taxon>
        <taxon>NPAAA clade</taxon>
        <taxon>Hologalegina</taxon>
        <taxon>IRL clade</taxon>
        <taxon>Trifolieae</taxon>
        <taxon>Medicago</taxon>
    </lineage>
</organism>
<reference evidence="1" key="2">
    <citation type="submission" date="2007-03" db="EMBL/GenBank/DDBJ databases">
        <authorList>
            <consortium name="The International Medicago Genome Annotation Group"/>
        </authorList>
    </citation>
    <scope>NUCLEOTIDE SEQUENCE</scope>
</reference>